<accession>A0A3B0ZID5</accession>
<protein>
    <submittedName>
        <fullName evidence="1">Uncharacterized protein</fullName>
    </submittedName>
</protein>
<gene>
    <name evidence="1" type="ORF">MNBD_GAMMA18-568</name>
</gene>
<proteinExistence type="predicted"/>
<evidence type="ECO:0000313" key="1">
    <source>
        <dbReference type="EMBL" id="VAW86049.1"/>
    </source>
</evidence>
<dbReference type="AlphaFoldDB" id="A0A3B0ZID5"/>
<dbReference type="EMBL" id="UOFP01000121">
    <property type="protein sequence ID" value="VAW86049.1"/>
    <property type="molecule type" value="Genomic_DNA"/>
</dbReference>
<sequence>MIGNYSAYSSFASTFRYFRTQSVTYVLYAPSLRAKLPQFAAKPKHAEQLR</sequence>
<name>A0A3B0ZID5_9ZZZZ</name>
<organism evidence="1">
    <name type="scientific">hydrothermal vent metagenome</name>
    <dbReference type="NCBI Taxonomy" id="652676"/>
    <lineage>
        <taxon>unclassified sequences</taxon>
        <taxon>metagenomes</taxon>
        <taxon>ecological metagenomes</taxon>
    </lineage>
</organism>
<reference evidence="1" key="1">
    <citation type="submission" date="2018-06" db="EMBL/GenBank/DDBJ databases">
        <authorList>
            <person name="Zhirakovskaya E."/>
        </authorList>
    </citation>
    <scope>NUCLEOTIDE SEQUENCE</scope>
</reference>